<proteinExistence type="predicted"/>
<evidence type="ECO:0000313" key="1">
    <source>
        <dbReference type="EMBL" id="DAE02013.1"/>
    </source>
</evidence>
<organism evidence="1">
    <name type="scientific">Siphoviridae sp. ctiam3</name>
    <dbReference type="NCBI Taxonomy" id="2825624"/>
    <lineage>
        <taxon>Viruses</taxon>
        <taxon>Duplodnaviria</taxon>
        <taxon>Heunggongvirae</taxon>
        <taxon>Uroviricota</taxon>
        <taxon>Caudoviricetes</taxon>
    </lineage>
</organism>
<name>A0A8S5P5T5_9CAUD</name>
<protein>
    <submittedName>
        <fullName evidence="1">Uncharacterized protein</fullName>
    </submittedName>
</protein>
<reference evidence="1" key="1">
    <citation type="journal article" date="2021" name="Proc. Natl. Acad. Sci. U.S.A.">
        <title>A Catalog of Tens of Thousands of Viruses from Human Metagenomes Reveals Hidden Associations with Chronic Diseases.</title>
        <authorList>
            <person name="Tisza M.J."/>
            <person name="Buck C.B."/>
        </authorList>
    </citation>
    <scope>NUCLEOTIDE SEQUENCE</scope>
    <source>
        <strain evidence="1">Ctiam3</strain>
    </source>
</reference>
<dbReference type="EMBL" id="BK015338">
    <property type="protein sequence ID" value="DAE02013.1"/>
    <property type="molecule type" value="Genomic_DNA"/>
</dbReference>
<sequence>MTNDEKAKGKKKRISEYNKIFKDISTEKKKLIKKAIEQAVHMEFQLDELQIALEKVGFVEEYQNGNNQYGRKESTESKAYNQLMKNYTAVVKILLAELPRTTSVDEDDEFKEFLMNRVNNR</sequence>
<accession>A0A8S5P5T5</accession>